<gene>
    <name evidence="1" type="ORF">P280DRAFT_382330</name>
</gene>
<keyword evidence="2" id="KW-1185">Reference proteome</keyword>
<evidence type="ECO:0000313" key="1">
    <source>
        <dbReference type="EMBL" id="KAF2643274.1"/>
    </source>
</evidence>
<proteinExistence type="predicted"/>
<protein>
    <submittedName>
        <fullName evidence="1">Uncharacterized protein</fullName>
    </submittedName>
</protein>
<reference evidence="1" key="1">
    <citation type="journal article" date="2020" name="Stud. Mycol.">
        <title>101 Dothideomycetes genomes: a test case for predicting lifestyles and emergence of pathogens.</title>
        <authorList>
            <person name="Haridas S."/>
            <person name="Albert R."/>
            <person name="Binder M."/>
            <person name="Bloem J."/>
            <person name="Labutti K."/>
            <person name="Salamov A."/>
            <person name="Andreopoulos B."/>
            <person name="Baker S."/>
            <person name="Barry K."/>
            <person name="Bills G."/>
            <person name="Bluhm B."/>
            <person name="Cannon C."/>
            <person name="Castanera R."/>
            <person name="Culley D."/>
            <person name="Daum C."/>
            <person name="Ezra D."/>
            <person name="Gonzalez J."/>
            <person name="Henrissat B."/>
            <person name="Kuo A."/>
            <person name="Liang C."/>
            <person name="Lipzen A."/>
            <person name="Lutzoni F."/>
            <person name="Magnuson J."/>
            <person name="Mondo S."/>
            <person name="Nolan M."/>
            <person name="Ohm R."/>
            <person name="Pangilinan J."/>
            <person name="Park H.-J."/>
            <person name="Ramirez L."/>
            <person name="Alfaro M."/>
            <person name="Sun H."/>
            <person name="Tritt A."/>
            <person name="Yoshinaga Y."/>
            <person name="Zwiers L.-H."/>
            <person name="Turgeon B."/>
            <person name="Goodwin S."/>
            <person name="Spatafora J."/>
            <person name="Crous P."/>
            <person name="Grigoriev I."/>
        </authorList>
    </citation>
    <scope>NUCLEOTIDE SEQUENCE</scope>
    <source>
        <strain evidence="1">CBS 473.64</strain>
    </source>
</reference>
<organism evidence="1 2">
    <name type="scientific">Massarina eburnea CBS 473.64</name>
    <dbReference type="NCBI Taxonomy" id="1395130"/>
    <lineage>
        <taxon>Eukaryota</taxon>
        <taxon>Fungi</taxon>
        <taxon>Dikarya</taxon>
        <taxon>Ascomycota</taxon>
        <taxon>Pezizomycotina</taxon>
        <taxon>Dothideomycetes</taxon>
        <taxon>Pleosporomycetidae</taxon>
        <taxon>Pleosporales</taxon>
        <taxon>Massarineae</taxon>
        <taxon>Massarinaceae</taxon>
        <taxon>Massarina</taxon>
    </lineage>
</organism>
<dbReference type="EMBL" id="MU006780">
    <property type="protein sequence ID" value="KAF2643274.1"/>
    <property type="molecule type" value="Genomic_DNA"/>
</dbReference>
<accession>A0A6A6SAT2</accession>
<dbReference type="Proteomes" id="UP000799753">
    <property type="component" value="Unassembled WGS sequence"/>
</dbReference>
<sequence length="71" mass="7587">AGPSCWIPKLRKPGLERDCTFYETTRTRTVYTDCGGCGLSTRMLGHGLPCLKMTTVPGVAYATVTACSTSP</sequence>
<feature type="non-terminal residue" evidence="1">
    <location>
        <position position="1"/>
    </location>
</feature>
<feature type="non-terminal residue" evidence="1">
    <location>
        <position position="71"/>
    </location>
</feature>
<name>A0A6A6SAT2_9PLEO</name>
<evidence type="ECO:0000313" key="2">
    <source>
        <dbReference type="Proteomes" id="UP000799753"/>
    </source>
</evidence>
<dbReference type="OrthoDB" id="3777408at2759"/>
<dbReference type="AlphaFoldDB" id="A0A6A6SAT2"/>